<dbReference type="Pfam" id="PF03167">
    <property type="entry name" value="UDG"/>
    <property type="match status" value="1"/>
</dbReference>
<feature type="domain" description="Uracil-DNA glycosylase-like" evidence="1">
    <location>
        <begin position="225"/>
        <end position="320"/>
    </location>
</feature>
<protein>
    <recommendedName>
        <fullName evidence="1">Uracil-DNA glycosylase-like domain-containing protein</fullName>
    </recommendedName>
</protein>
<proteinExistence type="predicted"/>
<dbReference type="RefSeq" id="WP_344061609.1">
    <property type="nucleotide sequence ID" value="NZ_BAAAPN010000014.1"/>
</dbReference>
<keyword evidence="3" id="KW-1185">Reference proteome</keyword>
<dbReference type="Gene3D" id="3.40.470.10">
    <property type="entry name" value="Uracil-DNA glycosylase-like domain"/>
    <property type="match status" value="1"/>
</dbReference>
<dbReference type="SUPFAM" id="SSF52141">
    <property type="entry name" value="Uracil-DNA glycosylase-like"/>
    <property type="match status" value="1"/>
</dbReference>
<sequence>MIDVPQAQIEWAHRYDGYQRLASSPEQVEELIRQGRRSFEARRRVPEWCGVDLLRGWAFYLVRADRHAGGGTLGEEWLAVLERVRTHPSSTAADRPPTLSSNSLVLPTSFSTVPKMHKDSAFLAAKQARWWEEHVAPVNAFADQIHDEIAEEWAHERGDDAPPVFVPFVDPDSGGVAARVLFLLESPAGPAALGSRMLSADNNDETAKNVWLGYQASEMPRTYGLHWNAVPWYVGDGKRNKGVTPAEVERGRVYLKGLLDLAPDIRVVLALGKPAQASIGPLDSELRARRIVVVKAPHPSPRLAATTRGKSLEEFNAAVAEAHKHVRATEGDELA</sequence>
<evidence type="ECO:0000259" key="1">
    <source>
        <dbReference type="Pfam" id="PF03167"/>
    </source>
</evidence>
<comment type="caution">
    <text evidence="2">The sequence shown here is derived from an EMBL/GenBank/DDBJ whole genome shotgun (WGS) entry which is preliminary data.</text>
</comment>
<accession>A0ABN2K2W8</accession>
<dbReference type="EMBL" id="BAAAPN010000014">
    <property type="protein sequence ID" value="GAA1747284.1"/>
    <property type="molecule type" value="Genomic_DNA"/>
</dbReference>
<name>A0ABN2K2W8_9MICO</name>
<dbReference type="InterPro" id="IPR005122">
    <property type="entry name" value="Uracil-DNA_glycosylase-like"/>
</dbReference>
<gene>
    <name evidence="2" type="ORF">GCM10009810_04880</name>
</gene>
<evidence type="ECO:0000313" key="2">
    <source>
        <dbReference type="EMBL" id="GAA1747284.1"/>
    </source>
</evidence>
<dbReference type="Proteomes" id="UP001501475">
    <property type="component" value="Unassembled WGS sequence"/>
</dbReference>
<organism evidence="2 3">
    <name type="scientific">Nostocoides vanveenii</name>
    <dbReference type="NCBI Taxonomy" id="330835"/>
    <lineage>
        <taxon>Bacteria</taxon>
        <taxon>Bacillati</taxon>
        <taxon>Actinomycetota</taxon>
        <taxon>Actinomycetes</taxon>
        <taxon>Micrococcales</taxon>
        <taxon>Intrasporangiaceae</taxon>
        <taxon>Nostocoides</taxon>
    </lineage>
</organism>
<dbReference type="CDD" id="cd10035">
    <property type="entry name" value="UDG_like"/>
    <property type="match status" value="1"/>
</dbReference>
<reference evidence="2 3" key="1">
    <citation type="journal article" date="2019" name="Int. J. Syst. Evol. Microbiol.">
        <title>The Global Catalogue of Microorganisms (GCM) 10K type strain sequencing project: providing services to taxonomists for standard genome sequencing and annotation.</title>
        <authorList>
            <consortium name="The Broad Institute Genomics Platform"/>
            <consortium name="The Broad Institute Genome Sequencing Center for Infectious Disease"/>
            <person name="Wu L."/>
            <person name="Ma J."/>
        </authorList>
    </citation>
    <scope>NUCLEOTIDE SEQUENCE [LARGE SCALE GENOMIC DNA]</scope>
    <source>
        <strain evidence="2 3">JCM 15591</strain>
    </source>
</reference>
<evidence type="ECO:0000313" key="3">
    <source>
        <dbReference type="Proteomes" id="UP001501475"/>
    </source>
</evidence>
<dbReference type="InterPro" id="IPR036895">
    <property type="entry name" value="Uracil-DNA_glycosylase-like_sf"/>
</dbReference>